<name>A0ABM6RPE1_9FIRM</name>
<evidence type="ECO:0000313" key="1">
    <source>
        <dbReference type="EMBL" id="AUW93276.1"/>
    </source>
</evidence>
<dbReference type="Proteomes" id="UP000325292">
    <property type="component" value="Chromosome"/>
</dbReference>
<gene>
    <name evidence="1" type="ORF">BXT84_04340</name>
</gene>
<accession>A0ABM6RPE1</accession>
<keyword evidence="2" id="KW-1185">Reference proteome</keyword>
<proteinExistence type="predicted"/>
<dbReference type="EMBL" id="CP019454">
    <property type="protein sequence ID" value="AUW93276.1"/>
    <property type="molecule type" value="Genomic_DNA"/>
</dbReference>
<organism evidence="1 2">
    <name type="scientific">Sulfobacillus thermotolerans</name>
    <dbReference type="NCBI Taxonomy" id="338644"/>
    <lineage>
        <taxon>Bacteria</taxon>
        <taxon>Bacillati</taxon>
        <taxon>Bacillota</taxon>
        <taxon>Clostridia</taxon>
        <taxon>Eubacteriales</taxon>
        <taxon>Clostridiales Family XVII. Incertae Sedis</taxon>
        <taxon>Sulfobacillus</taxon>
    </lineage>
</organism>
<reference evidence="1 2" key="1">
    <citation type="journal article" date="2019" name="Sci. Rep.">
        <title>Sulfobacillus thermotolerans: new insights into resistance and metabolic capacities of acidophilic chemolithotrophs.</title>
        <authorList>
            <person name="Panyushkina A.E."/>
            <person name="Babenko V.V."/>
            <person name="Nikitina A.S."/>
            <person name="Selezneva O.V."/>
            <person name="Tsaplina I.A."/>
            <person name="Letarova M.A."/>
            <person name="Kostryukova E.S."/>
            <person name="Letarov A.V."/>
        </authorList>
    </citation>
    <scope>NUCLEOTIDE SEQUENCE [LARGE SCALE GENOMIC DNA]</scope>
    <source>
        <strain evidence="1 2">Kr1</strain>
    </source>
</reference>
<dbReference type="RefSeq" id="WP_103374413.1">
    <property type="nucleotide sequence ID" value="NZ_CP133983.1"/>
</dbReference>
<sequence length="133" mass="15407">MAFLRSWGYAKDRPLTSYQEQHLNALVDRYHAVQHQNFVDELDITEAIIGRKVPFSELRVAEANKVAAHLNVRIALHTYFADYLPSPPPDFAHETQWLDNDRPLLNRVIARAGWDTGEYFLSPHPLDKELVKK</sequence>
<protein>
    <submittedName>
        <fullName evidence="1">Uncharacterized protein</fullName>
    </submittedName>
</protein>
<evidence type="ECO:0000313" key="2">
    <source>
        <dbReference type="Proteomes" id="UP000325292"/>
    </source>
</evidence>